<evidence type="ECO:0000256" key="1">
    <source>
        <dbReference type="ARBA" id="ARBA00006987"/>
    </source>
</evidence>
<comment type="caution">
    <text evidence="3">The sequence shown here is derived from an EMBL/GenBank/DDBJ whole genome shotgun (WGS) entry which is preliminary data.</text>
</comment>
<name>A0A2W7IDK5_9PROT</name>
<dbReference type="PROSITE" id="PS51257">
    <property type="entry name" value="PROKAR_LIPOPROTEIN"/>
    <property type="match status" value="1"/>
</dbReference>
<dbReference type="Pfam" id="PF03401">
    <property type="entry name" value="TctC"/>
    <property type="match status" value="1"/>
</dbReference>
<dbReference type="PIRSF" id="PIRSF017082">
    <property type="entry name" value="YflP"/>
    <property type="match status" value="1"/>
</dbReference>
<sequence length="323" mass="33929">MRMRRMIAGLAVVASLGCGTAMAQDYPNRPIRLVVPYPAGGTTDIIARALQEPLRLSLGQPIIIENRGGGAGATGQREVLQSPADGYSLLISNNGPTTILPLIRANIGYEATGALAPISLLTSTPLVLVTNIAVPVTNLREFFDYVRARPDRVNYGTAGVGSFGHVATLLMAQMAGLQAVHVPYRGQAPMTLAVLSGEVQFTLTSYSQAMNEHIEAGKLRRLGVSSAEPSSLVPNTPPIASVLPGYSAEVWFGLLAPAHTPAEIVAKLNDAVRDALAMPAVQAPLRGAGMQPAASTPEAFAARLNADAELWRGVLARADIKPE</sequence>
<dbReference type="EMBL" id="QKYU01000014">
    <property type="protein sequence ID" value="PZW44824.1"/>
    <property type="molecule type" value="Genomic_DNA"/>
</dbReference>
<dbReference type="PANTHER" id="PTHR42928">
    <property type="entry name" value="TRICARBOXYLATE-BINDING PROTEIN"/>
    <property type="match status" value="1"/>
</dbReference>
<proteinExistence type="inferred from homology"/>
<protein>
    <submittedName>
        <fullName evidence="3">Tripartite-type tricarboxylate transporter receptor subunit TctC</fullName>
    </submittedName>
</protein>
<keyword evidence="4" id="KW-1185">Reference proteome</keyword>
<dbReference type="InterPro" id="IPR005064">
    <property type="entry name" value="BUG"/>
</dbReference>
<reference evidence="3 4" key="1">
    <citation type="submission" date="2018-06" db="EMBL/GenBank/DDBJ databases">
        <title>Genomic Encyclopedia of Archaeal and Bacterial Type Strains, Phase II (KMG-II): from individual species to whole genera.</title>
        <authorList>
            <person name="Goeker M."/>
        </authorList>
    </citation>
    <scope>NUCLEOTIDE SEQUENCE [LARGE SCALE GENOMIC DNA]</scope>
    <source>
        <strain evidence="3 4">DSM 24525</strain>
    </source>
</reference>
<dbReference type="InterPro" id="IPR042100">
    <property type="entry name" value="Bug_dom1"/>
</dbReference>
<evidence type="ECO:0000313" key="4">
    <source>
        <dbReference type="Proteomes" id="UP000249688"/>
    </source>
</evidence>
<evidence type="ECO:0000313" key="3">
    <source>
        <dbReference type="EMBL" id="PZW44824.1"/>
    </source>
</evidence>
<evidence type="ECO:0000256" key="2">
    <source>
        <dbReference type="SAM" id="SignalP"/>
    </source>
</evidence>
<organism evidence="3 4">
    <name type="scientific">Humitalea rosea</name>
    <dbReference type="NCBI Taxonomy" id="990373"/>
    <lineage>
        <taxon>Bacteria</taxon>
        <taxon>Pseudomonadati</taxon>
        <taxon>Pseudomonadota</taxon>
        <taxon>Alphaproteobacteria</taxon>
        <taxon>Acetobacterales</taxon>
        <taxon>Roseomonadaceae</taxon>
        <taxon>Humitalea</taxon>
    </lineage>
</organism>
<feature type="chain" id="PRO_5016017041" evidence="2">
    <location>
        <begin position="24"/>
        <end position="323"/>
    </location>
</feature>
<dbReference type="Gene3D" id="3.40.190.150">
    <property type="entry name" value="Bordetella uptake gene, domain 1"/>
    <property type="match status" value="1"/>
</dbReference>
<accession>A0A2W7IDK5</accession>
<keyword evidence="2" id="KW-0732">Signal</keyword>
<dbReference type="Gene3D" id="3.40.190.10">
    <property type="entry name" value="Periplasmic binding protein-like II"/>
    <property type="match status" value="1"/>
</dbReference>
<gene>
    <name evidence="3" type="ORF">C8P66_114115</name>
</gene>
<dbReference type="Proteomes" id="UP000249688">
    <property type="component" value="Unassembled WGS sequence"/>
</dbReference>
<keyword evidence="3" id="KW-0675">Receptor</keyword>
<dbReference type="PANTHER" id="PTHR42928:SF5">
    <property type="entry name" value="BLR1237 PROTEIN"/>
    <property type="match status" value="1"/>
</dbReference>
<feature type="signal peptide" evidence="2">
    <location>
        <begin position="1"/>
        <end position="23"/>
    </location>
</feature>
<comment type="similarity">
    <text evidence="1">Belongs to the UPF0065 (bug) family.</text>
</comment>
<dbReference type="AlphaFoldDB" id="A0A2W7IDK5"/>